<feature type="transmembrane region" description="Helical" evidence="9">
    <location>
        <begin position="436"/>
        <end position="459"/>
    </location>
</feature>
<name>B0WSD3_CULQU</name>
<feature type="transmembrane region" description="Helical" evidence="9">
    <location>
        <begin position="1200"/>
        <end position="1217"/>
    </location>
</feature>
<feature type="transmembrane region" description="Helical" evidence="9">
    <location>
        <begin position="1268"/>
        <end position="1290"/>
    </location>
</feature>
<feature type="transmembrane region" description="Helical" evidence="9">
    <location>
        <begin position="249"/>
        <end position="269"/>
    </location>
</feature>
<dbReference type="Gene3D" id="3.40.50.300">
    <property type="entry name" value="P-loop containing nucleotide triphosphate hydrolases"/>
    <property type="match status" value="2"/>
</dbReference>
<dbReference type="CDD" id="cd03263">
    <property type="entry name" value="ABC_subfamily_A"/>
    <property type="match status" value="2"/>
</dbReference>
<keyword evidence="5" id="KW-0547">Nucleotide-binding</keyword>
<feature type="transmembrane region" description="Helical" evidence="9">
    <location>
        <begin position="363"/>
        <end position="382"/>
    </location>
</feature>
<reference evidence="12" key="2">
    <citation type="submission" date="2021-02" db="UniProtKB">
        <authorList>
            <consortium name="EnsemblMetazoa"/>
        </authorList>
    </citation>
    <scope>IDENTIFICATION</scope>
    <source>
        <strain evidence="12">JHB</strain>
    </source>
</reference>
<evidence type="ECO:0000256" key="3">
    <source>
        <dbReference type="ARBA" id="ARBA00022692"/>
    </source>
</evidence>
<dbReference type="eggNOG" id="KOG0059">
    <property type="taxonomic scope" value="Eukaryota"/>
</dbReference>
<feature type="domain" description="ABC transporter" evidence="10">
    <location>
        <begin position="1335"/>
        <end position="1565"/>
    </location>
</feature>
<dbReference type="OMA" id="IEAPEHH"/>
<feature type="transmembrane region" description="Helical" evidence="9">
    <location>
        <begin position="1134"/>
        <end position="1156"/>
    </location>
</feature>
<evidence type="ECO:0000313" key="11">
    <source>
        <dbReference type="EMBL" id="EDS33778.1"/>
    </source>
</evidence>
<dbReference type="Pfam" id="PF00005">
    <property type="entry name" value="ABC_tran"/>
    <property type="match status" value="2"/>
</dbReference>
<dbReference type="InterPro" id="IPR056264">
    <property type="entry name" value="R2_ABCA1-4-like"/>
</dbReference>
<feature type="transmembrane region" description="Helical" evidence="9">
    <location>
        <begin position="1055"/>
        <end position="1075"/>
    </location>
</feature>
<feature type="domain" description="ABC transporter" evidence="10">
    <location>
        <begin position="514"/>
        <end position="744"/>
    </location>
</feature>
<evidence type="ECO:0000313" key="13">
    <source>
        <dbReference type="Proteomes" id="UP000002320"/>
    </source>
</evidence>
<feature type="transmembrane region" description="Helical" evidence="9">
    <location>
        <begin position="289"/>
        <end position="314"/>
    </location>
</feature>
<feature type="transmembrane region" description="Helical" evidence="9">
    <location>
        <begin position="1168"/>
        <end position="1188"/>
    </location>
</feature>
<evidence type="ECO:0000256" key="7">
    <source>
        <dbReference type="ARBA" id="ARBA00022989"/>
    </source>
</evidence>
<feature type="transmembrane region" description="Helical" evidence="9">
    <location>
        <begin position="24"/>
        <end position="44"/>
    </location>
</feature>
<sequence>MTSSGWGKFVLLLWKNWIISKRHYFQTFFEILIPVVACLLLILVRGLVDPKEYKEDFIFRPLDLNSIAHLRTLNLPIQLMIAFSPRNSLLEQIITASIGILNGPHLQPMPFDNASTMQNFLQNNNYLVGVEFPDSYANITTLPNHVEFALRYPAEMRTFVAVGTEFWNNWQTNRLFPAFDVPGLRNPTSEDGGYPANYYWETFASIQSAVSQAIVVEKSPDHRLSGIFLRRYPYPAFYSDPLLLGLENLLPLIIVVAFFYTCINTVKYIAVEKERQLKEAMKIMGLPSWLHWMAWFVKTQIMLLVAISLITILLCVSMTTNTDLAVFTFADWSVVWVYLLVYSVVTIMFCFMMSTFFSKANTASGIAGLMWFVFVMPYNIAFANYDTMSLGAKLALCLFHNSGMSFGFMLMMRHEGTTTGVQWSNLFSPVTADDDLSVGATMMMLLAAGVIYLLIALYVEKVMPGEFGVAEPWYFPFTKKFWTNKVDVIEDVNDVMLDNPNSRESDPTGKHAGIQIKGLRKVFDKSKVTVKGTYLNMFDDQITVLLGHNGAGKTTTMSMLTGMFSPTSGTAMINDCDIRTNMDGARQSLGLCPQHNVLFDEMTVGEHIQFFARLKGVERKDIPSEVRHYVKILELEDKIHSQSSTLSGGMKRKLAVGVALCGGSKVVLCDEPTSGMDPAARRALWDLLIMEKKGRTILLSTHFMDEADILGDRIAIMADGELKAVGSSFFLKKKFGVGYRLICVKGDACNPSAVTELLQRYIPDIQVETDIGTELSYVLNENYTSVFQIMLQELEENSQRLQLDSYGVSLTTLEEVFLKVGSDSFGVDTHEHDTNGHLDTNDRTASNVTLDLQESEKLLTGFPLKMNQIRAMFMKKLIVTYRSWISMAVQIFIPIFFVVMTMVIVRSFPDNVQLPTLWMNFDDYVRTTTVLEANTENAELVSAYQGLFQSTGPDQQLITIMEPMNDYILRRTIENTPLVTNEFMVGATLKSDNVTVWFNTQGFHTASLSIATFYNAFVRTVCSDCSIKIANKPLPFRPETRFSQLQAGNNMGFQLAFNTGFAMAFVAALYVMFYIKERVTRAKLLQFVSGVNVFAFWAVSFLWDYITYIVTILFYIATLAAFQEDGWSSGEELGRVFLILLVFGFAFLPLTYLLSFRFDVPASGFVKLMLLNIFTGIIFFMAVFLLLFDGFDLQDVGRGLEWGFMIFPLFALSHALSNINIASTTLRICDSQCELIPECTEELLCKLFPNCCNVKIFSFEPTGINRNLLFMSGLGAACFVILMIIEYRVMQRIFTSLMRKRSPPVLNPALIDSDVLAEKERIRVMSMGEISATSLVLRDVTKFYKSFLAVNQMSVSVEHSQCFGLLGVNGAGKTSTFKMLTGDEDISSGDAWVNGTSLRTDMTTVHQQIGYCPQFDALIDDLTGRETLMIFALLRGIPKDEVSMVGLRLAEDLNFMKHIDKRTKQYSGGNKRKLSTALALMGRPTVVYLDEPTTGMDPGAKRQLWDVVCKERSAGKSIVLTSHSMEECEALCTKLAIMVNGEFKCIGSTQHLKNKFSNGYYLTVKLKKKTTESGPEKVAEIKNYIVAKIPEAELKEEYMESLTYQIPKTDIRWSTMFGIMEQAKQELDIEDYVLGQTSLEQVFLSFTKYQRVEDS</sequence>
<evidence type="ECO:0000256" key="4">
    <source>
        <dbReference type="ARBA" id="ARBA00022737"/>
    </source>
</evidence>
<dbReference type="SUPFAM" id="SSF52540">
    <property type="entry name" value="P-loop containing nucleoside triphosphate hydrolases"/>
    <property type="match status" value="2"/>
</dbReference>
<dbReference type="FunFam" id="3.40.50.300:FF:000298">
    <property type="entry name" value="ATP-binding cassette sub-family A member 12"/>
    <property type="match status" value="1"/>
</dbReference>
<dbReference type="InterPro" id="IPR026082">
    <property type="entry name" value="ABCA"/>
</dbReference>
<keyword evidence="8 9" id="KW-0472">Membrane</keyword>
<dbReference type="GO" id="GO:0016887">
    <property type="term" value="F:ATP hydrolysis activity"/>
    <property type="evidence" value="ECO:0007669"/>
    <property type="project" value="InterPro"/>
</dbReference>
<dbReference type="OrthoDB" id="6512918at2759"/>
<evidence type="ECO:0000256" key="1">
    <source>
        <dbReference type="ARBA" id="ARBA00004141"/>
    </source>
</evidence>
<evidence type="ECO:0000256" key="6">
    <source>
        <dbReference type="ARBA" id="ARBA00022840"/>
    </source>
</evidence>
<dbReference type="InParanoid" id="B0WSD3"/>
<evidence type="ECO:0000256" key="2">
    <source>
        <dbReference type="ARBA" id="ARBA00022448"/>
    </source>
</evidence>
<keyword evidence="3 9" id="KW-0812">Transmembrane</keyword>
<dbReference type="KEGG" id="cqu:CpipJ_CPIJ010068"/>
<dbReference type="SMART" id="SM00382">
    <property type="entry name" value="AAA"/>
    <property type="match status" value="2"/>
</dbReference>
<dbReference type="InterPro" id="IPR003593">
    <property type="entry name" value="AAA+_ATPase"/>
</dbReference>
<keyword evidence="4" id="KW-0677">Repeat</keyword>
<dbReference type="HOGENOM" id="CLU_000604_19_1_1"/>
<keyword evidence="7 9" id="KW-1133">Transmembrane helix</keyword>
<evidence type="ECO:0000313" key="12">
    <source>
        <dbReference type="EnsemblMetazoa" id="CPIJ010068-PA"/>
    </source>
</evidence>
<dbReference type="VEuPathDB" id="VectorBase:CQUJHB005257"/>
<dbReference type="GO" id="GO:0005524">
    <property type="term" value="F:ATP binding"/>
    <property type="evidence" value="ECO:0007669"/>
    <property type="project" value="UniProtKB-KW"/>
</dbReference>
<dbReference type="Proteomes" id="UP000002320">
    <property type="component" value="Unassembled WGS sequence"/>
</dbReference>
<dbReference type="EnsemblMetazoa" id="CPIJ010068-RA">
    <property type="protein sequence ID" value="CPIJ010068-PA"/>
    <property type="gene ID" value="CPIJ010068"/>
</dbReference>
<dbReference type="InterPro" id="IPR013525">
    <property type="entry name" value="ABC2_TM"/>
</dbReference>
<organism>
    <name type="scientific">Culex quinquefasciatus</name>
    <name type="common">Southern house mosquito</name>
    <name type="synonym">Culex pungens</name>
    <dbReference type="NCBI Taxonomy" id="7176"/>
    <lineage>
        <taxon>Eukaryota</taxon>
        <taxon>Metazoa</taxon>
        <taxon>Ecdysozoa</taxon>
        <taxon>Arthropoda</taxon>
        <taxon>Hexapoda</taxon>
        <taxon>Insecta</taxon>
        <taxon>Pterygota</taxon>
        <taxon>Neoptera</taxon>
        <taxon>Endopterygota</taxon>
        <taxon>Diptera</taxon>
        <taxon>Nematocera</taxon>
        <taxon>Culicoidea</taxon>
        <taxon>Culicidae</taxon>
        <taxon>Culicinae</taxon>
        <taxon>Culicini</taxon>
        <taxon>Culex</taxon>
        <taxon>Culex</taxon>
    </lineage>
</organism>
<accession>B0WSD3</accession>
<dbReference type="InterPro" id="IPR017871">
    <property type="entry name" value="ABC_transporter-like_CS"/>
</dbReference>
<evidence type="ECO:0000256" key="5">
    <source>
        <dbReference type="ARBA" id="ARBA00022741"/>
    </source>
</evidence>
<feature type="transmembrane region" description="Helical" evidence="9">
    <location>
        <begin position="335"/>
        <end position="357"/>
    </location>
</feature>
<dbReference type="EMBL" id="DS232069">
    <property type="protein sequence ID" value="EDS33778.1"/>
    <property type="molecule type" value="Genomic_DNA"/>
</dbReference>
<dbReference type="InterPro" id="IPR003439">
    <property type="entry name" value="ABC_transporter-like_ATP-bd"/>
</dbReference>
<dbReference type="GO" id="GO:0140359">
    <property type="term" value="F:ABC-type transporter activity"/>
    <property type="evidence" value="ECO:0007669"/>
    <property type="project" value="InterPro"/>
</dbReference>
<dbReference type="GO" id="GO:0016020">
    <property type="term" value="C:membrane"/>
    <property type="evidence" value="ECO:0007669"/>
    <property type="project" value="UniProtKB-SubCell"/>
</dbReference>
<feature type="transmembrane region" description="Helical" evidence="9">
    <location>
        <begin position="394"/>
        <end position="412"/>
    </location>
</feature>
<comment type="subcellular location">
    <subcellularLocation>
        <location evidence="1">Membrane</location>
        <topology evidence="1">Multi-pass membrane protein</topology>
    </subcellularLocation>
</comment>
<dbReference type="STRING" id="7176.B0WSD3"/>
<evidence type="ECO:0000256" key="9">
    <source>
        <dbReference type="SAM" id="Phobius"/>
    </source>
</evidence>
<gene>
    <name evidence="12" type="primary">6042514</name>
    <name evidence="11" type="ORF">CpipJ_CPIJ010068</name>
</gene>
<proteinExistence type="predicted"/>
<keyword evidence="13" id="KW-1185">Reference proteome</keyword>
<dbReference type="FunCoup" id="B0WSD3">
    <property type="interactions" value="312"/>
</dbReference>
<dbReference type="InterPro" id="IPR027417">
    <property type="entry name" value="P-loop_NTPase"/>
</dbReference>
<evidence type="ECO:0000259" key="10">
    <source>
        <dbReference type="PROSITE" id="PS50893"/>
    </source>
</evidence>
<dbReference type="PROSITE" id="PS00211">
    <property type="entry name" value="ABC_TRANSPORTER_1"/>
    <property type="match status" value="1"/>
</dbReference>
<dbReference type="PROSITE" id="PS50893">
    <property type="entry name" value="ABC_TRANSPORTER_2"/>
    <property type="match status" value="2"/>
</dbReference>
<evidence type="ECO:0000256" key="8">
    <source>
        <dbReference type="ARBA" id="ARBA00023136"/>
    </source>
</evidence>
<dbReference type="VEuPathDB" id="VectorBase:CPIJ010068"/>
<dbReference type="PANTHER" id="PTHR19229:SF250">
    <property type="entry name" value="ABC TRANSPORTER DOMAIN-CONTAINING PROTEIN-RELATED"/>
    <property type="match status" value="1"/>
</dbReference>
<dbReference type="Pfam" id="PF12698">
    <property type="entry name" value="ABC2_membrane_3"/>
    <property type="match status" value="2"/>
</dbReference>
<protein>
    <submittedName>
        <fullName evidence="11 12">ATP-binding cassette sub-family A member 7</fullName>
    </submittedName>
</protein>
<dbReference type="Pfam" id="PF23321">
    <property type="entry name" value="R1_ABCA1"/>
    <property type="match status" value="1"/>
</dbReference>
<dbReference type="FunFam" id="3.40.50.300:FF:000327">
    <property type="entry name" value="ATP-binding cassette sub-family A member 3"/>
    <property type="match status" value="1"/>
</dbReference>
<keyword evidence="2" id="KW-0813">Transport</keyword>
<feature type="transmembrane region" description="Helical" evidence="9">
    <location>
        <begin position="1105"/>
        <end position="1122"/>
    </location>
</feature>
<dbReference type="PANTHER" id="PTHR19229">
    <property type="entry name" value="ATP-BINDING CASSETTE TRANSPORTER SUBFAMILY A ABCA"/>
    <property type="match status" value="1"/>
</dbReference>
<dbReference type="GO" id="GO:0005319">
    <property type="term" value="F:lipid transporter activity"/>
    <property type="evidence" value="ECO:0007669"/>
    <property type="project" value="TreeGrafter"/>
</dbReference>
<feature type="transmembrane region" description="Helical" evidence="9">
    <location>
        <begin position="884"/>
        <end position="905"/>
    </location>
</feature>
<keyword evidence="6 11" id="KW-0067">ATP-binding</keyword>
<reference evidence="11" key="1">
    <citation type="submission" date="2007-03" db="EMBL/GenBank/DDBJ databases">
        <title>Annotation of Culex pipiens quinquefasciatus.</title>
        <authorList>
            <consortium name="The Broad Institute Genome Sequencing Platform"/>
            <person name="Atkinson P.W."/>
            <person name="Hemingway J."/>
            <person name="Christensen B.M."/>
            <person name="Higgs S."/>
            <person name="Kodira C."/>
            <person name="Hannick L."/>
            <person name="Megy K."/>
            <person name="O'Leary S."/>
            <person name="Pearson M."/>
            <person name="Haas B.J."/>
            <person name="Mauceli E."/>
            <person name="Wortman J.R."/>
            <person name="Lee N.H."/>
            <person name="Guigo R."/>
            <person name="Stanke M."/>
            <person name="Alvarado L."/>
            <person name="Amedeo P."/>
            <person name="Antoine C.H."/>
            <person name="Arensburger P."/>
            <person name="Bidwell S.L."/>
            <person name="Crawford M."/>
            <person name="Camaro F."/>
            <person name="Devon K."/>
            <person name="Engels R."/>
            <person name="Hammond M."/>
            <person name="Howarth C."/>
            <person name="Koehrsen M."/>
            <person name="Lawson D."/>
            <person name="Montgomery P."/>
            <person name="Nene V."/>
            <person name="Nusbaum C."/>
            <person name="Puiu D."/>
            <person name="Romero-Severson J."/>
            <person name="Severson D.W."/>
            <person name="Shumway M."/>
            <person name="Sisk P."/>
            <person name="Stolte C."/>
            <person name="Zeng Q."/>
            <person name="Eisenstadt E."/>
            <person name="Fraser-Liggett C."/>
            <person name="Strausberg R."/>
            <person name="Galagan J."/>
            <person name="Birren B."/>
            <person name="Collins F.H."/>
        </authorList>
    </citation>
    <scope>NUCLEOTIDE SEQUENCE [LARGE SCALE GENOMIC DNA]</scope>
    <source>
        <strain evidence="11">JHB</strain>
    </source>
</reference>